<name>A0A5B7CHN9_PORTR</name>
<reference evidence="2 3" key="1">
    <citation type="submission" date="2019-05" db="EMBL/GenBank/DDBJ databases">
        <title>Another draft genome of Portunus trituberculatus and its Hox gene families provides insights of decapod evolution.</title>
        <authorList>
            <person name="Jeong J.-H."/>
            <person name="Song I."/>
            <person name="Kim S."/>
            <person name="Choi T."/>
            <person name="Kim D."/>
            <person name="Ryu S."/>
            <person name="Kim W."/>
        </authorList>
    </citation>
    <scope>NUCLEOTIDE SEQUENCE [LARGE SCALE GENOMIC DNA]</scope>
    <source>
        <tissue evidence="2">Muscle</tissue>
    </source>
</reference>
<accession>A0A5B7CHN9</accession>
<dbReference type="EMBL" id="VSRR010000052">
    <property type="protein sequence ID" value="MPC08989.1"/>
    <property type="molecule type" value="Genomic_DNA"/>
</dbReference>
<dbReference type="Proteomes" id="UP000324222">
    <property type="component" value="Unassembled WGS sequence"/>
</dbReference>
<dbReference type="AlphaFoldDB" id="A0A5B7CHN9"/>
<evidence type="ECO:0000256" key="1">
    <source>
        <dbReference type="SAM" id="MobiDB-lite"/>
    </source>
</evidence>
<evidence type="ECO:0000313" key="2">
    <source>
        <dbReference type="EMBL" id="MPC08989.1"/>
    </source>
</evidence>
<feature type="region of interest" description="Disordered" evidence="1">
    <location>
        <begin position="46"/>
        <end position="87"/>
    </location>
</feature>
<evidence type="ECO:0000313" key="3">
    <source>
        <dbReference type="Proteomes" id="UP000324222"/>
    </source>
</evidence>
<sequence>MARCTRTITSTLRYGKNADVSAAGEGIMQAKSIRACGATCIKVKPKVKAEHDEEEGRTDGARRGEAVVMRDKRDGEAGKRTQRSSQA</sequence>
<comment type="caution">
    <text evidence="2">The sequence shown here is derived from an EMBL/GenBank/DDBJ whole genome shotgun (WGS) entry which is preliminary data.</text>
</comment>
<organism evidence="2 3">
    <name type="scientific">Portunus trituberculatus</name>
    <name type="common">Swimming crab</name>
    <name type="synonym">Neptunus trituberculatus</name>
    <dbReference type="NCBI Taxonomy" id="210409"/>
    <lineage>
        <taxon>Eukaryota</taxon>
        <taxon>Metazoa</taxon>
        <taxon>Ecdysozoa</taxon>
        <taxon>Arthropoda</taxon>
        <taxon>Crustacea</taxon>
        <taxon>Multicrustacea</taxon>
        <taxon>Malacostraca</taxon>
        <taxon>Eumalacostraca</taxon>
        <taxon>Eucarida</taxon>
        <taxon>Decapoda</taxon>
        <taxon>Pleocyemata</taxon>
        <taxon>Brachyura</taxon>
        <taxon>Eubrachyura</taxon>
        <taxon>Portunoidea</taxon>
        <taxon>Portunidae</taxon>
        <taxon>Portuninae</taxon>
        <taxon>Portunus</taxon>
    </lineage>
</organism>
<feature type="compositionally biased region" description="Basic and acidic residues" evidence="1">
    <location>
        <begin position="57"/>
        <end position="79"/>
    </location>
</feature>
<gene>
    <name evidence="2" type="ORF">E2C01_001588</name>
</gene>
<proteinExistence type="predicted"/>
<protein>
    <submittedName>
        <fullName evidence="2">Uncharacterized protein</fullName>
    </submittedName>
</protein>
<keyword evidence="3" id="KW-1185">Reference proteome</keyword>